<dbReference type="EMBL" id="BQNB010011304">
    <property type="protein sequence ID" value="GJS88830.1"/>
    <property type="molecule type" value="Genomic_DNA"/>
</dbReference>
<organism evidence="1 2">
    <name type="scientific">Tanacetum coccineum</name>
    <dbReference type="NCBI Taxonomy" id="301880"/>
    <lineage>
        <taxon>Eukaryota</taxon>
        <taxon>Viridiplantae</taxon>
        <taxon>Streptophyta</taxon>
        <taxon>Embryophyta</taxon>
        <taxon>Tracheophyta</taxon>
        <taxon>Spermatophyta</taxon>
        <taxon>Magnoliopsida</taxon>
        <taxon>eudicotyledons</taxon>
        <taxon>Gunneridae</taxon>
        <taxon>Pentapetalae</taxon>
        <taxon>asterids</taxon>
        <taxon>campanulids</taxon>
        <taxon>Asterales</taxon>
        <taxon>Asteraceae</taxon>
        <taxon>Asteroideae</taxon>
        <taxon>Anthemideae</taxon>
        <taxon>Anthemidinae</taxon>
        <taxon>Tanacetum</taxon>
    </lineage>
</organism>
<sequence>MVVTWCGGSEVVLAGAGGGDGNDDVGMVEVARWQSHWRGLRLELCTACGEYQCVVCWTAEMRRRGWNRDGDAAAKAKCALSLSKHWKELKTMFEEQAKQELFEIVKAFHTCKQEEGQLLSFKDEQLFGHTGTPRLSNVK</sequence>
<proteinExistence type="predicted"/>
<gene>
    <name evidence="1" type="ORF">Tco_0771466</name>
</gene>
<dbReference type="Proteomes" id="UP001151760">
    <property type="component" value="Unassembled WGS sequence"/>
</dbReference>
<evidence type="ECO:0000313" key="1">
    <source>
        <dbReference type="EMBL" id="GJS88830.1"/>
    </source>
</evidence>
<comment type="caution">
    <text evidence="1">The sequence shown here is derived from an EMBL/GenBank/DDBJ whole genome shotgun (WGS) entry which is preliminary data.</text>
</comment>
<name>A0ABQ4ZFD4_9ASTR</name>
<reference evidence="1" key="2">
    <citation type="submission" date="2022-01" db="EMBL/GenBank/DDBJ databases">
        <authorList>
            <person name="Yamashiro T."/>
            <person name="Shiraishi A."/>
            <person name="Satake H."/>
            <person name="Nakayama K."/>
        </authorList>
    </citation>
    <scope>NUCLEOTIDE SEQUENCE</scope>
</reference>
<reference evidence="1" key="1">
    <citation type="journal article" date="2022" name="Int. J. Mol. Sci.">
        <title>Draft Genome of Tanacetum Coccineum: Genomic Comparison of Closely Related Tanacetum-Family Plants.</title>
        <authorList>
            <person name="Yamashiro T."/>
            <person name="Shiraishi A."/>
            <person name="Nakayama K."/>
            <person name="Satake H."/>
        </authorList>
    </citation>
    <scope>NUCLEOTIDE SEQUENCE</scope>
</reference>
<protein>
    <submittedName>
        <fullName evidence="1">Uncharacterized protein</fullName>
    </submittedName>
</protein>
<keyword evidence="2" id="KW-1185">Reference proteome</keyword>
<evidence type="ECO:0000313" key="2">
    <source>
        <dbReference type="Proteomes" id="UP001151760"/>
    </source>
</evidence>
<accession>A0ABQ4ZFD4</accession>